<dbReference type="InterPro" id="IPR007865">
    <property type="entry name" value="Aminopep_P_N"/>
</dbReference>
<keyword evidence="7" id="KW-0645">Protease</keyword>
<evidence type="ECO:0000256" key="5">
    <source>
        <dbReference type="ARBA" id="ARBA00012574"/>
    </source>
</evidence>
<evidence type="ECO:0000313" key="15">
    <source>
        <dbReference type="Proteomes" id="UP000020467"/>
    </source>
</evidence>
<dbReference type="CDD" id="cd01087">
    <property type="entry name" value="Prolidase"/>
    <property type="match status" value="1"/>
</dbReference>
<evidence type="ECO:0000256" key="8">
    <source>
        <dbReference type="ARBA" id="ARBA00022723"/>
    </source>
</evidence>
<comment type="similarity">
    <text evidence="4">Belongs to the peptidase M24B family.</text>
</comment>
<keyword evidence="10" id="KW-0482">Metalloprotease</keyword>
<dbReference type="Gene3D" id="3.40.350.10">
    <property type="entry name" value="Creatinase/prolidase N-terminal domain"/>
    <property type="match status" value="1"/>
</dbReference>
<keyword evidence="9" id="KW-0378">Hydrolase</keyword>
<comment type="function">
    <text evidence="3">Catalyzes the removal of a penultimate prolyl residue from the N-termini of peptides.</text>
</comment>
<keyword evidence="8" id="KW-0479">Metal-binding</keyword>
<gene>
    <name evidence="14" type="ORF">CFIO01_05947</name>
</gene>
<dbReference type="EMBL" id="JARH01000045">
    <property type="protein sequence ID" value="EXF86012.1"/>
    <property type="molecule type" value="Genomic_DNA"/>
</dbReference>
<sequence>MNAEEALKGLIGKYPAKAHALRVAQYIHAKMPYTNGFLFLAGAREEFYDDTDLAIPYRQQRSFIYLTGVTIPNCQLIYDIGEARSTLFIPPIDSEEIIWSGLPLSKEEILDKYDVDAVLPNTELQSSLDSIGSQAYQRKAAIFTIGRHQRPDTTFPTETVVNSTLLKEAIDECRVIKDDYEIALMYKANIISSIAHRAVIKSIKECKTESEIDGVFLGECTKQGAKIQAYPSIVASGRTAATMHYESNNQDLYQSGKPKDVVVVDAGAEWSCYGADIVSLSSFTFFPSLTNTKQTRTLSVSGKFTRESRAIYDLVLNMQEQCIAALKEGVLWDDLHVLAHKVAIDGLLALGILQGEKDEILRERVSTAFMPHGLGHFLGMDTHDTGGQCDRADIDPMFKYLRVRRRLPAGCIVTVEPGIHFGEHLIRPLLHDEQLSKYIDERVLDQYWDVGGVCIEDDLLVTESGSINLTDVPKDPDELERILSGVAVES</sequence>
<dbReference type="HOGENOM" id="CLU_017266_1_2_1"/>
<evidence type="ECO:0000256" key="12">
    <source>
        <dbReference type="ARBA" id="ARBA00030849"/>
    </source>
</evidence>
<dbReference type="eggNOG" id="KOG2737">
    <property type="taxonomic scope" value="Eukaryota"/>
</dbReference>
<dbReference type="PANTHER" id="PTHR43226">
    <property type="entry name" value="XAA-PRO AMINOPEPTIDASE 3"/>
    <property type="match status" value="1"/>
</dbReference>
<dbReference type="KEGG" id="cfj:CFIO01_05947"/>
<comment type="catalytic activity">
    <reaction evidence="1">
        <text>Release of any N-terminal amino acid, including proline, that is linked to proline, even from a dipeptide or tripeptide.</text>
        <dbReference type="EC" id="3.4.11.9"/>
    </reaction>
</comment>
<dbReference type="GO" id="GO:0030145">
    <property type="term" value="F:manganese ion binding"/>
    <property type="evidence" value="ECO:0007669"/>
    <property type="project" value="InterPro"/>
</dbReference>
<comment type="cofactor">
    <cofactor evidence="2">
        <name>Mn(2+)</name>
        <dbReference type="ChEBI" id="CHEBI:29035"/>
    </cofactor>
</comment>
<evidence type="ECO:0000256" key="1">
    <source>
        <dbReference type="ARBA" id="ARBA00001424"/>
    </source>
</evidence>
<dbReference type="SMART" id="SM01011">
    <property type="entry name" value="AMP_N"/>
    <property type="match status" value="1"/>
</dbReference>
<dbReference type="Proteomes" id="UP000020467">
    <property type="component" value="Unassembled WGS sequence"/>
</dbReference>
<dbReference type="InterPro" id="IPR036005">
    <property type="entry name" value="Creatinase/aminopeptidase-like"/>
</dbReference>
<evidence type="ECO:0000256" key="2">
    <source>
        <dbReference type="ARBA" id="ARBA00001936"/>
    </source>
</evidence>
<keyword evidence="15" id="KW-1185">Reference proteome</keyword>
<accession>A0A010R0E7</accession>
<keyword evidence="11" id="KW-0464">Manganese</keyword>
<dbReference type="EC" id="3.4.11.9" evidence="5"/>
<dbReference type="InterPro" id="IPR000994">
    <property type="entry name" value="Pept_M24"/>
</dbReference>
<name>A0A010R0E7_9PEZI</name>
<evidence type="ECO:0000256" key="6">
    <source>
        <dbReference type="ARBA" id="ARBA00022438"/>
    </source>
</evidence>
<dbReference type="Gene3D" id="3.90.230.10">
    <property type="entry name" value="Creatinase/methionine aminopeptidase superfamily"/>
    <property type="match status" value="1"/>
</dbReference>
<dbReference type="InterPro" id="IPR052433">
    <property type="entry name" value="X-Pro_dipept-like"/>
</dbReference>
<dbReference type="GO" id="GO:0006508">
    <property type="term" value="P:proteolysis"/>
    <property type="evidence" value="ECO:0007669"/>
    <property type="project" value="UniProtKB-KW"/>
</dbReference>
<evidence type="ECO:0000256" key="11">
    <source>
        <dbReference type="ARBA" id="ARBA00023211"/>
    </source>
</evidence>
<dbReference type="SUPFAM" id="SSF53092">
    <property type="entry name" value="Creatinase/prolidase N-terminal domain"/>
    <property type="match status" value="1"/>
</dbReference>
<protein>
    <recommendedName>
        <fullName evidence="5">Xaa-Pro aminopeptidase</fullName>
        <ecNumber evidence="5">3.4.11.9</ecNumber>
    </recommendedName>
    <alternativeName>
        <fullName evidence="12">Aminoacylproline aminopeptidase</fullName>
    </alternativeName>
</protein>
<evidence type="ECO:0000256" key="7">
    <source>
        <dbReference type="ARBA" id="ARBA00022670"/>
    </source>
</evidence>
<evidence type="ECO:0000256" key="9">
    <source>
        <dbReference type="ARBA" id="ARBA00022801"/>
    </source>
</evidence>
<evidence type="ECO:0000256" key="4">
    <source>
        <dbReference type="ARBA" id="ARBA00008766"/>
    </source>
</evidence>
<dbReference type="OrthoDB" id="10261878at2759"/>
<proteinExistence type="inferred from homology"/>
<dbReference type="Pfam" id="PF05195">
    <property type="entry name" value="AMP_N"/>
    <property type="match status" value="1"/>
</dbReference>
<dbReference type="PANTHER" id="PTHR43226:SF1">
    <property type="entry name" value="XAA-PRO DIPEPTIDASE"/>
    <property type="match status" value="1"/>
</dbReference>
<reference evidence="14 15" key="1">
    <citation type="submission" date="2014-02" db="EMBL/GenBank/DDBJ databases">
        <title>The genome sequence of Colletotrichum fioriniae PJ7.</title>
        <authorList>
            <person name="Baroncelli R."/>
            <person name="Thon M.R."/>
        </authorList>
    </citation>
    <scope>NUCLEOTIDE SEQUENCE [LARGE SCALE GENOMIC DNA]</scope>
    <source>
        <strain evidence="14 15">PJ7</strain>
    </source>
</reference>
<dbReference type="GO" id="GO:0070006">
    <property type="term" value="F:metalloaminopeptidase activity"/>
    <property type="evidence" value="ECO:0007669"/>
    <property type="project" value="InterPro"/>
</dbReference>
<evidence type="ECO:0000256" key="10">
    <source>
        <dbReference type="ARBA" id="ARBA00023049"/>
    </source>
</evidence>
<evidence type="ECO:0000313" key="14">
    <source>
        <dbReference type="EMBL" id="EXF86012.1"/>
    </source>
</evidence>
<feature type="domain" description="Aminopeptidase P N-terminal" evidence="13">
    <location>
        <begin position="14"/>
        <end position="152"/>
    </location>
</feature>
<dbReference type="SUPFAM" id="SSF55920">
    <property type="entry name" value="Creatinase/aminopeptidase"/>
    <property type="match status" value="1"/>
</dbReference>
<evidence type="ECO:0000259" key="13">
    <source>
        <dbReference type="SMART" id="SM01011"/>
    </source>
</evidence>
<keyword evidence="6" id="KW-0031">Aminopeptidase</keyword>
<organism evidence="14 15">
    <name type="scientific">Colletotrichum fioriniae PJ7</name>
    <dbReference type="NCBI Taxonomy" id="1445577"/>
    <lineage>
        <taxon>Eukaryota</taxon>
        <taxon>Fungi</taxon>
        <taxon>Dikarya</taxon>
        <taxon>Ascomycota</taxon>
        <taxon>Pezizomycotina</taxon>
        <taxon>Sordariomycetes</taxon>
        <taxon>Hypocreomycetidae</taxon>
        <taxon>Glomerellales</taxon>
        <taxon>Glomerellaceae</taxon>
        <taxon>Colletotrichum</taxon>
        <taxon>Colletotrichum acutatum species complex</taxon>
    </lineage>
</organism>
<dbReference type="AlphaFoldDB" id="A0A010R0E7"/>
<dbReference type="Pfam" id="PF00557">
    <property type="entry name" value="Peptidase_M24"/>
    <property type="match status" value="1"/>
</dbReference>
<evidence type="ECO:0000256" key="3">
    <source>
        <dbReference type="ARBA" id="ARBA00002443"/>
    </source>
</evidence>
<dbReference type="InterPro" id="IPR029149">
    <property type="entry name" value="Creatin/AminoP/Spt16_N"/>
</dbReference>
<comment type="caution">
    <text evidence="14">The sequence shown here is derived from an EMBL/GenBank/DDBJ whole genome shotgun (WGS) entry which is preliminary data.</text>
</comment>